<dbReference type="GO" id="GO:0004674">
    <property type="term" value="F:protein serine/threonine kinase activity"/>
    <property type="evidence" value="ECO:0007669"/>
    <property type="project" value="UniProtKB-KW"/>
</dbReference>
<dbReference type="RefSeq" id="WP_230270873.1">
    <property type="nucleotide sequence ID" value="NZ_JAJKFW010000004.1"/>
</dbReference>
<dbReference type="SUPFAM" id="SSF56112">
    <property type="entry name" value="Protein kinase-like (PK-like)"/>
    <property type="match status" value="1"/>
</dbReference>
<dbReference type="PANTHER" id="PTHR44167">
    <property type="entry name" value="OVARIAN-SPECIFIC SERINE/THREONINE-PROTEIN KINASE LOK-RELATED"/>
    <property type="match status" value="1"/>
</dbReference>
<dbReference type="PANTHER" id="PTHR44167:SF24">
    <property type="entry name" value="SERINE_THREONINE-PROTEIN KINASE CHK2"/>
    <property type="match status" value="1"/>
</dbReference>
<keyword evidence="2" id="KW-0808">Transferase</keyword>
<keyword evidence="2" id="KW-0418">Kinase</keyword>
<dbReference type="InterPro" id="IPR000719">
    <property type="entry name" value="Prot_kinase_dom"/>
</dbReference>
<gene>
    <name evidence="2" type="ORF">LOC71_01930</name>
</gene>
<dbReference type="EMBL" id="JAJKFW010000004">
    <property type="protein sequence ID" value="MCC9641015.1"/>
    <property type="molecule type" value="Genomic_DNA"/>
</dbReference>
<dbReference type="Gene3D" id="1.10.510.10">
    <property type="entry name" value="Transferase(Phosphotransferase) domain 1"/>
    <property type="match status" value="1"/>
</dbReference>
<dbReference type="CDD" id="cd14014">
    <property type="entry name" value="STKc_PknB_like"/>
    <property type="match status" value="1"/>
</dbReference>
<proteinExistence type="predicted"/>
<keyword evidence="2" id="KW-0723">Serine/threonine-protein kinase</keyword>
<organism evidence="2 3">
    <name type="scientific">Rhodopirellula halodulae</name>
    <dbReference type="NCBI Taxonomy" id="2894198"/>
    <lineage>
        <taxon>Bacteria</taxon>
        <taxon>Pseudomonadati</taxon>
        <taxon>Planctomycetota</taxon>
        <taxon>Planctomycetia</taxon>
        <taxon>Pirellulales</taxon>
        <taxon>Pirellulaceae</taxon>
        <taxon>Rhodopirellula</taxon>
    </lineage>
</organism>
<protein>
    <submittedName>
        <fullName evidence="2">Serine/threonine protein kinase</fullName>
    </submittedName>
</protein>
<dbReference type="InterPro" id="IPR011009">
    <property type="entry name" value="Kinase-like_dom_sf"/>
</dbReference>
<evidence type="ECO:0000313" key="2">
    <source>
        <dbReference type="EMBL" id="MCC9641015.1"/>
    </source>
</evidence>
<dbReference type="PROSITE" id="PS50011">
    <property type="entry name" value="PROTEIN_KINASE_DOM"/>
    <property type="match status" value="1"/>
</dbReference>
<keyword evidence="3" id="KW-1185">Reference proteome</keyword>
<name>A0ABS8NBS1_9BACT</name>
<sequence length="306" mass="34416">MGLLDSIKGAFSKGGGGGSLKRIDVEKRFERSRTAATGTMSNFFVAYDLERKENVGVKILDPEKYELFENRFKGLNKPSEGEIAMQMQHPLIVKTYEHGITAKNQRILVMEYIAGAGIQDVIVRKKRDAIDGKEMLLMREMAESLAYVHEQGFIHRDVCPRNFICTPPVEGETTASGVRLIDFGLTVPATPPFMAPGNRTGTPLYMSPEIVRRRATDKRVDVFSLGVTFYCLLTFQHPWQGEIVSGRAALQHDTQEATPILERRDDIHPKVARVITRMIEPNVDNRLPSIKEFLTQMRGIDSAYVS</sequence>
<dbReference type="Proteomes" id="UP001430306">
    <property type="component" value="Unassembled WGS sequence"/>
</dbReference>
<dbReference type="Pfam" id="PF00069">
    <property type="entry name" value="Pkinase"/>
    <property type="match status" value="1"/>
</dbReference>
<feature type="domain" description="Protein kinase" evidence="1">
    <location>
        <begin position="29"/>
        <end position="305"/>
    </location>
</feature>
<reference evidence="2" key="1">
    <citation type="submission" date="2021-11" db="EMBL/GenBank/DDBJ databases">
        <title>Genome sequence.</title>
        <authorList>
            <person name="Sun Q."/>
        </authorList>
    </citation>
    <scope>NUCLEOTIDE SEQUENCE</scope>
    <source>
        <strain evidence="2">JC740</strain>
    </source>
</reference>
<accession>A0ABS8NBS1</accession>
<comment type="caution">
    <text evidence="2">The sequence shown here is derived from an EMBL/GenBank/DDBJ whole genome shotgun (WGS) entry which is preliminary data.</text>
</comment>
<evidence type="ECO:0000313" key="3">
    <source>
        <dbReference type="Proteomes" id="UP001430306"/>
    </source>
</evidence>
<evidence type="ECO:0000259" key="1">
    <source>
        <dbReference type="PROSITE" id="PS50011"/>
    </source>
</evidence>